<feature type="region of interest" description="Disordered" evidence="1">
    <location>
        <begin position="34"/>
        <end position="55"/>
    </location>
</feature>
<evidence type="ECO:0000256" key="1">
    <source>
        <dbReference type="SAM" id="MobiDB-lite"/>
    </source>
</evidence>
<dbReference type="PROSITE" id="PS51257">
    <property type="entry name" value="PROKAR_LIPOPROTEIN"/>
    <property type="match status" value="1"/>
</dbReference>
<accession>A0A3Q8I1F7</accession>
<dbReference type="EMBL" id="MH908875">
    <property type="protein sequence ID" value="AYM52471.1"/>
    <property type="molecule type" value="Genomic_DNA"/>
</dbReference>
<organism evidence="2">
    <name type="scientific">Archangium gephyra</name>
    <dbReference type="NCBI Taxonomy" id="48"/>
    <lineage>
        <taxon>Bacteria</taxon>
        <taxon>Pseudomonadati</taxon>
        <taxon>Myxococcota</taxon>
        <taxon>Myxococcia</taxon>
        <taxon>Myxococcales</taxon>
        <taxon>Cystobacterineae</taxon>
        <taxon>Archangiaceae</taxon>
        <taxon>Archangium</taxon>
    </lineage>
</organism>
<sequence length="524" mass="55892">MGRWNGLAIMCSVGLACGGALPEPEQLVLEEPIPEESGTADSEAGEQAGAGEVSGMWSSSKLGPPYLLRNFPPPVTPGFRGITELVDVGGTLFFGVNPEAGGPSLWRSDGTVAGTVRVRQFPAVAGATVRGLTVLGDRLFFVADDGEHGAEPWISDGTAAGTHLLRDVSPGPDSSLVEEPAAVGETLFFVRTLPGTEVHEELWKSDGTEAGTVLVKDLGTVATGGIAIGLTNFGGVLFFSGLDPEHGREPWTSDGTEAGTRMVRDIFPGPESSFPNFPVFVGAGVSYFAATEPVHGRELWRTDGTELGTVLVEDIVPGPAGSRPRPFTVFKDWLYFTSSESPDGALRLRKLKPGRRRSEVITDIPNPFGPGAPAPLEPLVVNSTEADGQLFMTVFFPGLTSPTPRDVQLWRTNGTRSGTRLLHRPLFISASFRPPNLIPVGDRILFTGFSEETGDELWVSDGSVRGTRLLHDFLPGPTSSAPLFLTRSDGYVFFVNLGFDGGEQLWALPFGKRRCLDVDTGTAR</sequence>
<dbReference type="InterPro" id="IPR030916">
    <property type="entry name" value="ELWxxDGT_rpt"/>
</dbReference>
<dbReference type="AlphaFoldDB" id="A0A3Q8I1F7"/>
<dbReference type="NCBIfam" id="TIGR04534">
    <property type="entry name" value="ELWxxDGT_rpt"/>
    <property type="match status" value="2"/>
</dbReference>
<name>A0A3Q8I1F7_9BACT</name>
<protein>
    <submittedName>
        <fullName evidence="2">Hyalin repeat protein</fullName>
    </submittedName>
</protein>
<evidence type="ECO:0000313" key="2">
    <source>
        <dbReference type="EMBL" id="AYM52471.1"/>
    </source>
</evidence>
<reference evidence="2" key="1">
    <citation type="journal article" date="2018" name="J. Ind. Microbiol. Biotechnol.">
        <title>Genome mining reveals uncommon alkylpyrones as type III PKS products from myxobacteria.</title>
        <authorList>
            <person name="Hug J.J."/>
            <person name="Panter F."/>
            <person name="Krug D."/>
            <person name="Muller R."/>
        </authorList>
    </citation>
    <scope>NUCLEOTIDE SEQUENCE</scope>
    <source>
        <strain evidence="2">MCy8375</strain>
    </source>
</reference>
<proteinExistence type="predicted"/>